<dbReference type="PANTHER" id="PTHR33121">
    <property type="entry name" value="CYCLIC DI-GMP PHOSPHODIESTERASE PDEF"/>
    <property type="match status" value="1"/>
</dbReference>
<dbReference type="EMBL" id="FXAH01000005">
    <property type="protein sequence ID" value="SMF30777.1"/>
    <property type="molecule type" value="Genomic_DNA"/>
</dbReference>
<gene>
    <name evidence="2" type="ORF">SAMN06295900_105145</name>
</gene>
<keyword evidence="3" id="KW-1185">Reference proteome</keyword>
<dbReference type="AlphaFoldDB" id="A0A1X7EBT3"/>
<dbReference type="InterPro" id="IPR001633">
    <property type="entry name" value="EAL_dom"/>
</dbReference>
<dbReference type="InterPro" id="IPR029151">
    <property type="entry name" value="Sensor-like_sf"/>
</dbReference>
<dbReference type="OrthoDB" id="9813903at2"/>
<dbReference type="InterPro" id="IPR050706">
    <property type="entry name" value="Cyclic-di-GMP_PDE-like"/>
</dbReference>
<dbReference type="InterPro" id="IPR035919">
    <property type="entry name" value="EAL_sf"/>
</dbReference>
<proteinExistence type="predicted"/>
<dbReference type="STRING" id="28094.SAMN06295900_105145"/>
<dbReference type="Proteomes" id="UP000192911">
    <property type="component" value="Unassembled WGS sequence"/>
</dbReference>
<accession>A0A1X7EBT3</accession>
<dbReference type="GeneID" id="95553772"/>
<dbReference type="Gene3D" id="3.30.450.20">
    <property type="entry name" value="PAS domain"/>
    <property type="match status" value="1"/>
</dbReference>
<dbReference type="PROSITE" id="PS50883">
    <property type="entry name" value="EAL"/>
    <property type="match status" value="1"/>
</dbReference>
<dbReference type="SUPFAM" id="SSF103190">
    <property type="entry name" value="Sensory domain-like"/>
    <property type="match status" value="1"/>
</dbReference>
<name>A0A1X7EBT3_TRICW</name>
<dbReference type="GO" id="GO:0071111">
    <property type="term" value="F:cyclic-guanylate-specific phosphodiesterase activity"/>
    <property type="evidence" value="ECO:0007669"/>
    <property type="project" value="InterPro"/>
</dbReference>
<protein>
    <submittedName>
        <fullName evidence="2">EAL domain, c-di-GMP-specific phosphodiesterase class I (Or its enzymatically inactive variant)</fullName>
    </submittedName>
</protein>
<sequence>MSDVQESGLPLIESAFQPILSLAHGLPIGYEALLRASDRGVPCSPDKAFGMARASGRYGEYERACAHHHVRRFCRSADDESVLFLNVHPDVLVDPHDSACLVEDVLESGMAPSRVVLEILEAGQETTDVLADSVERLRGQGFRVALDDFGAGLTNLGRVWDLRPDIVKLDRELIWKAAASYRNARSLLRLVDLLHDIGTLIVIEGIETEAQAMLSFDCDADFVQGYFFAMPAFELAPPAVASPAAGELGSRLSRAHKLRHVADIEELGPYRKAFARVKRDFCAGRDIAESARHFFALEWGQRVFVLDEEGCQAGETIESDRRPPGRDVIFPLLARRVGANWSKRPYFRHALFRPGQIAISDPYVSSSSRALCVTFSVYVSRGGGGCVLCADVLFDELSAKLR</sequence>
<reference evidence="3" key="1">
    <citation type="submission" date="2017-04" db="EMBL/GenBank/DDBJ databases">
        <authorList>
            <person name="Varghese N."/>
            <person name="Submissions S."/>
        </authorList>
    </citation>
    <scope>NUCLEOTIDE SEQUENCE [LARGE SCALE GENOMIC DNA]</scope>
    <source>
        <strain evidence="3">Ballard 720</strain>
    </source>
</reference>
<evidence type="ECO:0000313" key="2">
    <source>
        <dbReference type="EMBL" id="SMF30777.1"/>
    </source>
</evidence>
<feature type="domain" description="EAL" evidence="1">
    <location>
        <begin position="1"/>
        <end position="245"/>
    </location>
</feature>
<evidence type="ECO:0000313" key="3">
    <source>
        <dbReference type="Proteomes" id="UP000192911"/>
    </source>
</evidence>
<organism evidence="2 3">
    <name type="scientific">Trinickia caryophylli</name>
    <name type="common">Paraburkholderia caryophylli</name>
    <dbReference type="NCBI Taxonomy" id="28094"/>
    <lineage>
        <taxon>Bacteria</taxon>
        <taxon>Pseudomonadati</taxon>
        <taxon>Pseudomonadota</taxon>
        <taxon>Betaproteobacteria</taxon>
        <taxon>Burkholderiales</taxon>
        <taxon>Burkholderiaceae</taxon>
        <taxon>Trinickia</taxon>
    </lineage>
</organism>
<dbReference type="Gene3D" id="3.20.20.450">
    <property type="entry name" value="EAL domain"/>
    <property type="match status" value="1"/>
</dbReference>
<evidence type="ECO:0000259" key="1">
    <source>
        <dbReference type="PROSITE" id="PS50883"/>
    </source>
</evidence>
<dbReference type="SMART" id="SM00052">
    <property type="entry name" value="EAL"/>
    <property type="match status" value="1"/>
</dbReference>
<dbReference type="SUPFAM" id="SSF141868">
    <property type="entry name" value="EAL domain-like"/>
    <property type="match status" value="1"/>
</dbReference>
<dbReference type="CDD" id="cd01948">
    <property type="entry name" value="EAL"/>
    <property type="match status" value="1"/>
</dbReference>
<dbReference type="RefSeq" id="WP_085227404.1">
    <property type="nucleotide sequence ID" value="NZ_BSQD01000004.1"/>
</dbReference>
<dbReference type="PANTHER" id="PTHR33121:SF76">
    <property type="entry name" value="SIGNALING PROTEIN"/>
    <property type="match status" value="1"/>
</dbReference>
<dbReference type="Pfam" id="PF00563">
    <property type="entry name" value="EAL"/>
    <property type="match status" value="1"/>
</dbReference>